<feature type="compositionally biased region" description="Basic residues" evidence="8">
    <location>
        <begin position="403"/>
        <end position="414"/>
    </location>
</feature>
<dbReference type="GO" id="GO:0005666">
    <property type="term" value="C:RNA polymerase III complex"/>
    <property type="evidence" value="ECO:0007669"/>
    <property type="project" value="InterPro"/>
</dbReference>
<dbReference type="SMART" id="SM00360">
    <property type="entry name" value="RRM"/>
    <property type="match status" value="1"/>
</dbReference>
<dbReference type="PROSITE" id="PS50102">
    <property type="entry name" value="RRM"/>
    <property type="match status" value="1"/>
</dbReference>
<dbReference type="EMBL" id="JALLKP010000003">
    <property type="protein sequence ID" value="KAK2195692.1"/>
    <property type="molecule type" value="Genomic_DNA"/>
</dbReference>
<dbReference type="PROSITE" id="PS50006">
    <property type="entry name" value="FHA_DOMAIN"/>
    <property type="match status" value="1"/>
</dbReference>
<evidence type="ECO:0000256" key="6">
    <source>
        <dbReference type="PROSITE-ProRule" id="PRU00176"/>
    </source>
</evidence>
<keyword evidence="4" id="KW-0804">Transcription</keyword>
<dbReference type="GO" id="GO:0003723">
    <property type="term" value="F:RNA binding"/>
    <property type="evidence" value="ECO:0007669"/>
    <property type="project" value="UniProtKB-UniRule"/>
</dbReference>
<protein>
    <submittedName>
        <fullName evidence="11">Uncharacterized protein</fullName>
    </submittedName>
</protein>
<dbReference type="GeneID" id="94336583"/>
<dbReference type="SUPFAM" id="SSF49879">
    <property type="entry name" value="SMAD/FHA domain"/>
    <property type="match status" value="1"/>
</dbReference>
<evidence type="ECO:0000256" key="7">
    <source>
        <dbReference type="SAM" id="Coils"/>
    </source>
</evidence>
<gene>
    <name evidence="11" type="ORF">BdWA1_002285</name>
</gene>
<dbReference type="PANTHER" id="PTHR12780">
    <property type="entry name" value="RNA POLYMERASE III DNA DIRECTED , 39KD SUBUNIT-RELATED"/>
    <property type="match status" value="1"/>
</dbReference>
<dbReference type="InterPro" id="IPR037238">
    <property type="entry name" value="YbiA-like_sf"/>
</dbReference>
<evidence type="ECO:0000256" key="3">
    <source>
        <dbReference type="ARBA" id="ARBA00022478"/>
    </source>
</evidence>
<keyword evidence="5" id="KW-0539">Nucleus</keyword>
<dbReference type="SUPFAM" id="SSF54928">
    <property type="entry name" value="RNA-binding domain, RBD"/>
    <property type="match status" value="1"/>
</dbReference>
<dbReference type="SUPFAM" id="SSF143990">
    <property type="entry name" value="YbiA-like"/>
    <property type="match status" value="1"/>
</dbReference>
<evidence type="ECO:0000256" key="8">
    <source>
        <dbReference type="SAM" id="MobiDB-lite"/>
    </source>
</evidence>
<keyword evidence="6" id="KW-0694">RNA-binding</keyword>
<proteinExistence type="inferred from homology"/>
<feature type="coiled-coil region" evidence="7">
    <location>
        <begin position="272"/>
        <end position="299"/>
    </location>
</feature>
<evidence type="ECO:0000313" key="12">
    <source>
        <dbReference type="Proteomes" id="UP001214638"/>
    </source>
</evidence>
<dbReference type="InterPro" id="IPR036388">
    <property type="entry name" value="WH-like_DNA-bd_sf"/>
</dbReference>
<feature type="domain" description="FHA" evidence="9">
    <location>
        <begin position="214"/>
        <end position="268"/>
    </location>
</feature>
<dbReference type="GO" id="GO:0006383">
    <property type="term" value="P:transcription by RNA polymerase III"/>
    <property type="evidence" value="ECO:0007669"/>
    <property type="project" value="InterPro"/>
</dbReference>
<comment type="similarity">
    <text evidence="2">Belongs to the eukaryotic RPC34/RPC39 RNA polymerase subunit family.</text>
</comment>
<evidence type="ECO:0000256" key="1">
    <source>
        <dbReference type="ARBA" id="ARBA00004123"/>
    </source>
</evidence>
<dbReference type="SUPFAM" id="SSF46785">
    <property type="entry name" value="Winged helix' DNA-binding domain"/>
    <property type="match status" value="1"/>
</dbReference>
<keyword evidence="7" id="KW-0175">Coiled coil</keyword>
<dbReference type="InterPro" id="IPR012816">
    <property type="entry name" value="NADAR"/>
</dbReference>
<name>A0AAD9PJM5_9APIC</name>
<dbReference type="InterPro" id="IPR016049">
    <property type="entry name" value="RNA_pol_Rpc34-like"/>
</dbReference>
<comment type="subcellular location">
    <subcellularLocation>
        <location evidence="1">Nucleus</location>
    </subcellularLocation>
</comment>
<dbReference type="InterPro" id="IPR012677">
    <property type="entry name" value="Nucleotide-bd_a/b_plait_sf"/>
</dbReference>
<dbReference type="CDD" id="cd15457">
    <property type="entry name" value="NADAR"/>
    <property type="match status" value="1"/>
</dbReference>
<dbReference type="Gene3D" id="1.10.357.40">
    <property type="entry name" value="YbiA-like"/>
    <property type="match status" value="1"/>
</dbReference>
<feature type="compositionally biased region" description="Basic and acidic residues" evidence="8">
    <location>
        <begin position="421"/>
        <end position="432"/>
    </location>
</feature>
<dbReference type="InterPro" id="IPR036390">
    <property type="entry name" value="WH_DNA-bd_sf"/>
</dbReference>
<dbReference type="AlphaFoldDB" id="A0AAD9PJM5"/>
<evidence type="ECO:0000256" key="2">
    <source>
        <dbReference type="ARBA" id="ARBA00011038"/>
    </source>
</evidence>
<dbReference type="Gene3D" id="3.30.70.330">
    <property type="match status" value="1"/>
</dbReference>
<dbReference type="InterPro" id="IPR000253">
    <property type="entry name" value="FHA_dom"/>
</dbReference>
<feature type="region of interest" description="Disordered" evidence="8">
    <location>
        <begin position="403"/>
        <end position="432"/>
    </location>
</feature>
<dbReference type="InterPro" id="IPR000504">
    <property type="entry name" value="RRM_dom"/>
</dbReference>
<reference evidence="11" key="1">
    <citation type="journal article" date="2023" name="Nat. Microbiol.">
        <title>Babesia duncani multi-omics identifies virulence factors and drug targets.</title>
        <authorList>
            <person name="Singh P."/>
            <person name="Lonardi S."/>
            <person name="Liang Q."/>
            <person name="Vydyam P."/>
            <person name="Khabirova E."/>
            <person name="Fang T."/>
            <person name="Gihaz S."/>
            <person name="Thekkiniath J."/>
            <person name="Munshi M."/>
            <person name="Abel S."/>
            <person name="Ciampossin L."/>
            <person name="Batugedara G."/>
            <person name="Gupta M."/>
            <person name="Lu X.M."/>
            <person name="Lenz T."/>
            <person name="Chakravarty S."/>
            <person name="Cornillot E."/>
            <person name="Hu Y."/>
            <person name="Ma W."/>
            <person name="Gonzalez L.M."/>
            <person name="Sanchez S."/>
            <person name="Estrada K."/>
            <person name="Sanchez-Flores A."/>
            <person name="Montero E."/>
            <person name="Harb O.S."/>
            <person name="Le Roch K.G."/>
            <person name="Mamoun C.B."/>
        </authorList>
    </citation>
    <scope>NUCLEOTIDE SEQUENCE</scope>
    <source>
        <strain evidence="11">WA1</strain>
    </source>
</reference>
<dbReference type="InterPro" id="IPR035979">
    <property type="entry name" value="RBD_domain_sf"/>
</dbReference>
<evidence type="ECO:0000259" key="9">
    <source>
        <dbReference type="PROSITE" id="PS50006"/>
    </source>
</evidence>
<dbReference type="GO" id="GO:0006357">
    <property type="term" value="P:regulation of transcription by RNA polymerase II"/>
    <property type="evidence" value="ECO:0007669"/>
    <property type="project" value="UniProtKB-ARBA"/>
</dbReference>
<dbReference type="Gene3D" id="2.60.200.20">
    <property type="match status" value="1"/>
</dbReference>
<keyword evidence="3" id="KW-0240">DNA-directed RNA polymerase</keyword>
<evidence type="ECO:0000256" key="4">
    <source>
        <dbReference type="ARBA" id="ARBA00023163"/>
    </source>
</evidence>
<accession>A0AAD9PJM5</accession>
<evidence type="ECO:0000259" key="10">
    <source>
        <dbReference type="PROSITE" id="PS50102"/>
    </source>
</evidence>
<feature type="domain" description="RRM" evidence="10">
    <location>
        <begin position="312"/>
        <end position="402"/>
    </location>
</feature>
<evidence type="ECO:0000313" key="11">
    <source>
        <dbReference type="EMBL" id="KAK2195692.1"/>
    </source>
</evidence>
<dbReference type="RefSeq" id="XP_067802535.1">
    <property type="nucleotide sequence ID" value="XM_067947313.1"/>
</dbReference>
<dbReference type="Proteomes" id="UP001214638">
    <property type="component" value="Unassembled WGS sequence"/>
</dbReference>
<dbReference type="InterPro" id="IPR007832">
    <property type="entry name" value="RNA_pol_Rpc34"/>
</dbReference>
<dbReference type="InterPro" id="IPR008984">
    <property type="entry name" value="SMAD_FHA_dom_sf"/>
</dbReference>
<dbReference type="KEGG" id="bdw:94336583"/>
<dbReference type="CDD" id="cd00060">
    <property type="entry name" value="FHA"/>
    <property type="match status" value="1"/>
</dbReference>
<dbReference type="Gene3D" id="1.10.10.10">
    <property type="entry name" value="Winged helix-like DNA-binding domain superfamily/Winged helix DNA-binding domain"/>
    <property type="match status" value="1"/>
</dbReference>
<dbReference type="Pfam" id="PF05158">
    <property type="entry name" value="RNA_pol_Rpc34"/>
    <property type="match status" value="1"/>
</dbReference>
<dbReference type="Pfam" id="PF00498">
    <property type="entry name" value="FHA"/>
    <property type="match status" value="1"/>
</dbReference>
<keyword evidence="12" id="KW-1185">Reference proteome</keyword>
<sequence length="819" mass="92846">MDLVNPSDELLLKAAFMRIDNFIGEYDFLDIGYKCDVKFKGFVFPSLLHCLHFAKHAHEIHGRNWSLSNDSFIPDDGLAVARKLAKCEPLELLKLFASDNVNRYWNEFRLDWVESMIRDRYRRNAALRQKLCNTGDRDIVYRLDDLFLGSVGTSGQNQLGRLTGKVRKEITQCTDHLVWLAQCENMGTDVFELILEENANGNVTEHPLEGKCCYTIGRHLSCDFKPLNPSISRVHASIYLDRNYGGKFQYLKWGKMLQLGTSKRTYRIMLNYDPAERHAQKLREKKNELNKRAAIKHREIESELETLLHGGLEVMVTNLGFKTKRGDLSDYFGTCGEIDSIILPQDRRSFTEDPSLQESDDAEARGGVAFITFRDKFGAAKAIEKDGSFLNYRRIHVKYRRNFKWKQNSPKRPRSPSLGGRTHDRDIPQSDRLKRPFHSIVSEQLESLKSNYDFEARPKPIQKPRKVTPKPVITKRQSTRDTFISLLQGDFGDANSKLTAAARERQENAKNHVMKCRGGFNLMELTKDEKELARNLALGNGNKFTFDLLKANITKFRNILQPGVAFTSADFTRVLKCLCATRLYGIHNDGSGRQYAALRDPSTVDKLNALQPPDYSVYCTIETAGNRGVWTADIRKATGLLIHQVQRSVKALCDGRGLIKPVTDIHHKNRKLYMLSELDPAIEITGGSFYVNGEFHEQLVEHIQEQIGAFLVKNQGSTIHQIAQHLKSSGKLVGELLQEDVLAIVNSLVFEDKVYSATVAQGQTIYIWAGGSSIQFVQDALLAPCFKCPVQNQCRLGGLDPVCPTNCQYLDALFAPKQA</sequence>
<evidence type="ECO:0000256" key="5">
    <source>
        <dbReference type="ARBA" id="ARBA00023242"/>
    </source>
</evidence>
<organism evidence="11 12">
    <name type="scientific">Babesia duncani</name>
    <dbReference type="NCBI Taxonomy" id="323732"/>
    <lineage>
        <taxon>Eukaryota</taxon>
        <taxon>Sar</taxon>
        <taxon>Alveolata</taxon>
        <taxon>Apicomplexa</taxon>
        <taxon>Aconoidasida</taxon>
        <taxon>Piroplasmida</taxon>
        <taxon>Babesiidae</taxon>
        <taxon>Babesia</taxon>
    </lineage>
</organism>
<comment type="caution">
    <text evidence="11">The sequence shown here is derived from an EMBL/GenBank/DDBJ whole genome shotgun (WGS) entry which is preliminary data.</text>
</comment>